<comment type="caution">
    <text evidence="2">The sequence shown here is derived from an EMBL/GenBank/DDBJ whole genome shotgun (WGS) entry which is preliminary data.</text>
</comment>
<feature type="chain" id="PRO_5022764980" evidence="1">
    <location>
        <begin position="22"/>
        <end position="209"/>
    </location>
</feature>
<keyword evidence="1" id="KW-0732">Signal</keyword>
<reference evidence="2 3" key="1">
    <citation type="submission" date="2019-08" db="EMBL/GenBank/DDBJ databases">
        <title>Actinomadura sp. nov. CYP1-5 isolated from mountain soil.</title>
        <authorList>
            <person name="Songsumanus A."/>
            <person name="Kuncharoen N."/>
            <person name="Kudo T."/>
            <person name="Yuki M."/>
            <person name="Igarashi Y."/>
            <person name="Tanasupawat S."/>
        </authorList>
    </citation>
    <scope>NUCLEOTIDE SEQUENCE [LARGE SCALE GENOMIC DNA]</scope>
    <source>
        <strain evidence="2 3">JCM 14158</strain>
    </source>
</reference>
<organism evidence="2 3">
    <name type="scientific">Actinomadura chibensis</name>
    <dbReference type="NCBI Taxonomy" id="392828"/>
    <lineage>
        <taxon>Bacteria</taxon>
        <taxon>Bacillati</taxon>
        <taxon>Actinomycetota</taxon>
        <taxon>Actinomycetes</taxon>
        <taxon>Streptosporangiales</taxon>
        <taxon>Thermomonosporaceae</taxon>
        <taxon>Actinomadura</taxon>
    </lineage>
</organism>
<evidence type="ECO:0000256" key="1">
    <source>
        <dbReference type="SAM" id="SignalP"/>
    </source>
</evidence>
<dbReference type="PANTHER" id="PTHR38847">
    <property type="match status" value="1"/>
</dbReference>
<accession>A0A5D0NRL7</accession>
<dbReference type="AlphaFoldDB" id="A0A5D0NRL7"/>
<evidence type="ECO:0000313" key="2">
    <source>
        <dbReference type="EMBL" id="TYB46959.1"/>
    </source>
</evidence>
<name>A0A5D0NRL7_9ACTN</name>
<dbReference type="InterPro" id="IPR025649">
    <property type="entry name" value="DUF4360"/>
</dbReference>
<protein>
    <submittedName>
        <fullName evidence="2">DUF4360 domain-containing protein</fullName>
    </submittedName>
</protein>
<evidence type="ECO:0000313" key="3">
    <source>
        <dbReference type="Proteomes" id="UP000323380"/>
    </source>
</evidence>
<dbReference type="Proteomes" id="UP000323380">
    <property type="component" value="Unassembled WGS sequence"/>
</dbReference>
<feature type="signal peptide" evidence="1">
    <location>
        <begin position="1"/>
        <end position="21"/>
    </location>
</feature>
<dbReference type="EMBL" id="VSFG01000002">
    <property type="protein sequence ID" value="TYB46959.1"/>
    <property type="molecule type" value="Genomic_DNA"/>
</dbReference>
<dbReference type="Pfam" id="PF14273">
    <property type="entry name" value="DUF4360"/>
    <property type="match status" value="1"/>
</dbReference>
<sequence length="209" mass="21990">MAVLVATAAGLPLAATPSASASVDPPPDRDAMMIKIASVSGSGCPFGTAAVTVADDDKSFAVTYGDYTAQAGGASAPARSRKTCQLALKVYVPKNVTYGIISTDHRGYAFLQDGARATHSAGAYFHGQAREMTAHEVNGPYDSVWQFTDQSDLGEFLWKPCGQDPTFDISTELRVDKGGSDPSKANLIAMDATDGTMKTTYHLAWKACP</sequence>
<gene>
    <name evidence="2" type="ORF">FXF69_13750</name>
</gene>
<keyword evidence="3" id="KW-1185">Reference proteome</keyword>
<proteinExistence type="predicted"/>
<dbReference type="PANTHER" id="PTHR38847:SF1">
    <property type="entry name" value="PSEUDOURIDINE SYNTHASE RSUA_RLUA-LIKE DOMAIN-CONTAINING PROTEIN"/>
    <property type="match status" value="1"/>
</dbReference>
<dbReference type="STRING" id="1220554.GCA_001552135_03371"/>